<evidence type="ECO:0000313" key="5">
    <source>
        <dbReference type="Proteomes" id="UP000612855"/>
    </source>
</evidence>
<keyword evidence="5" id="KW-1185">Reference proteome</keyword>
<gene>
    <name evidence="4" type="ORF">GCM10011360_20380</name>
</gene>
<dbReference type="Proteomes" id="UP000612855">
    <property type="component" value="Unassembled WGS sequence"/>
</dbReference>
<dbReference type="GO" id="GO:0016853">
    <property type="term" value="F:isomerase activity"/>
    <property type="evidence" value="ECO:0007669"/>
    <property type="project" value="UniProtKB-ARBA"/>
</dbReference>
<dbReference type="GO" id="GO:0046872">
    <property type="term" value="F:metal ion binding"/>
    <property type="evidence" value="ECO:0007669"/>
    <property type="project" value="UniProtKB-KW"/>
</dbReference>
<dbReference type="InterPro" id="IPR036663">
    <property type="entry name" value="Fumarylacetoacetase_C_sf"/>
</dbReference>
<dbReference type="Pfam" id="PF01557">
    <property type="entry name" value="FAA_hydrolase"/>
    <property type="match status" value="1"/>
</dbReference>
<dbReference type="AlphaFoldDB" id="A0A917EGR3"/>
<dbReference type="RefSeq" id="WP_188477584.1">
    <property type="nucleotide sequence ID" value="NZ_BMFJ01000001.1"/>
</dbReference>
<comment type="similarity">
    <text evidence="1">Belongs to the FAH family.</text>
</comment>
<dbReference type="InterPro" id="IPR051121">
    <property type="entry name" value="FAH"/>
</dbReference>
<evidence type="ECO:0000259" key="3">
    <source>
        <dbReference type="Pfam" id="PF01557"/>
    </source>
</evidence>
<accession>A0A917EGR3</accession>
<sequence length="282" mass="29689">MRFFAFTRDGVAGLAVRTDTGLAGLMAEDASYTGSLDDLIRSGRLAAAGKVLAAGDAIDEASVTPALPFRRAGKVLCVGLNYADHAAETNHAPPPYPTVFVRFNDNLVAHEGALVKPAASEQFDYEGEMVAVIGKRGRSIPKAQALAHVAGYTLFNDGSIRDFQMATPQWTLGKNFDATGAMGPDFVTADMLPEGASGLAIRTRLNGEVVQESNTAQLIYDVATLVEKLSAVMTLEVGDLIVTGTPAGVGMARKPPLWMKAGDVVEVEVEGIGVLRNPVVAE</sequence>
<evidence type="ECO:0000313" key="4">
    <source>
        <dbReference type="EMBL" id="GGE32446.1"/>
    </source>
</evidence>
<protein>
    <submittedName>
        <fullName evidence="4">5-oxopent-3-ene-1,2,5-tricarboxylate decarboxylase</fullName>
    </submittedName>
</protein>
<keyword evidence="2" id="KW-0479">Metal-binding</keyword>
<feature type="domain" description="Fumarylacetoacetase-like C-terminal" evidence="3">
    <location>
        <begin position="74"/>
        <end position="280"/>
    </location>
</feature>
<dbReference type="Gene3D" id="3.90.850.10">
    <property type="entry name" value="Fumarylacetoacetase-like, C-terminal domain"/>
    <property type="match status" value="1"/>
</dbReference>
<dbReference type="PANTHER" id="PTHR42796:SF4">
    <property type="entry name" value="FUMARYLACETOACETATE HYDROLASE DOMAIN-CONTAINING PROTEIN 2A"/>
    <property type="match status" value="1"/>
</dbReference>
<reference evidence="5" key="1">
    <citation type="journal article" date="2019" name="Int. J. Syst. Evol. Microbiol.">
        <title>The Global Catalogue of Microorganisms (GCM) 10K type strain sequencing project: providing services to taxonomists for standard genome sequencing and annotation.</title>
        <authorList>
            <consortium name="The Broad Institute Genomics Platform"/>
            <consortium name="The Broad Institute Genome Sequencing Center for Infectious Disease"/>
            <person name="Wu L."/>
            <person name="Ma J."/>
        </authorList>
    </citation>
    <scope>NUCLEOTIDE SEQUENCE [LARGE SCALE GENOMIC DNA]</scope>
    <source>
        <strain evidence="5">CGMCC 1.12664</strain>
    </source>
</reference>
<dbReference type="GO" id="GO:0019752">
    <property type="term" value="P:carboxylic acid metabolic process"/>
    <property type="evidence" value="ECO:0007669"/>
    <property type="project" value="UniProtKB-ARBA"/>
</dbReference>
<dbReference type="PANTHER" id="PTHR42796">
    <property type="entry name" value="FUMARYLACETOACETATE HYDROLASE DOMAIN-CONTAINING PROTEIN 2A-RELATED"/>
    <property type="match status" value="1"/>
</dbReference>
<comment type="caution">
    <text evidence="4">The sequence shown here is derived from an EMBL/GenBank/DDBJ whole genome shotgun (WGS) entry which is preliminary data.</text>
</comment>
<dbReference type="FunFam" id="3.90.850.10:FF:000002">
    <property type="entry name" value="2-hydroxyhepta-2,4-diene-1,7-dioate isomerase"/>
    <property type="match status" value="1"/>
</dbReference>
<proteinExistence type="inferred from homology"/>
<dbReference type="SUPFAM" id="SSF56529">
    <property type="entry name" value="FAH"/>
    <property type="match status" value="1"/>
</dbReference>
<evidence type="ECO:0000256" key="2">
    <source>
        <dbReference type="ARBA" id="ARBA00022723"/>
    </source>
</evidence>
<evidence type="ECO:0000256" key="1">
    <source>
        <dbReference type="ARBA" id="ARBA00010211"/>
    </source>
</evidence>
<name>A0A917EGR3_9RHOB</name>
<dbReference type="InterPro" id="IPR011234">
    <property type="entry name" value="Fumarylacetoacetase-like_C"/>
</dbReference>
<organism evidence="4 5">
    <name type="scientific">Primorskyibacter flagellatus</name>
    <dbReference type="NCBI Taxonomy" id="1387277"/>
    <lineage>
        <taxon>Bacteria</taxon>
        <taxon>Pseudomonadati</taxon>
        <taxon>Pseudomonadota</taxon>
        <taxon>Alphaproteobacteria</taxon>
        <taxon>Rhodobacterales</taxon>
        <taxon>Roseobacteraceae</taxon>
        <taxon>Primorskyibacter</taxon>
    </lineage>
</organism>
<dbReference type="EMBL" id="BMFJ01000001">
    <property type="protein sequence ID" value="GGE32446.1"/>
    <property type="molecule type" value="Genomic_DNA"/>
</dbReference>